<dbReference type="GeneID" id="20345466"/>
<reference evidence="4" key="1">
    <citation type="submission" date="2010-07" db="EMBL/GenBank/DDBJ databases">
        <title>The genome sequence of Gaeumannomyces graminis var. tritici strain R3-111a-1.</title>
        <authorList>
            <consortium name="The Broad Institute Genome Sequencing Platform"/>
            <person name="Ma L.-J."/>
            <person name="Dead R."/>
            <person name="Young S."/>
            <person name="Zeng Q."/>
            <person name="Koehrsen M."/>
            <person name="Alvarado L."/>
            <person name="Berlin A."/>
            <person name="Chapman S.B."/>
            <person name="Chen Z."/>
            <person name="Freedman E."/>
            <person name="Gellesch M."/>
            <person name="Goldberg J."/>
            <person name="Griggs A."/>
            <person name="Gujja S."/>
            <person name="Heilman E.R."/>
            <person name="Heiman D."/>
            <person name="Hepburn T."/>
            <person name="Howarth C."/>
            <person name="Jen D."/>
            <person name="Larson L."/>
            <person name="Mehta T."/>
            <person name="Neiman D."/>
            <person name="Pearson M."/>
            <person name="Roberts A."/>
            <person name="Saif S."/>
            <person name="Shea T."/>
            <person name="Shenoy N."/>
            <person name="Sisk P."/>
            <person name="Stolte C."/>
            <person name="Sykes S."/>
            <person name="Walk T."/>
            <person name="White J."/>
            <person name="Yandava C."/>
            <person name="Haas B."/>
            <person name="Nusbaum C."/>
            <person name="Birren B."/>
        </authorList>
    </citation>
    <scope>NUCLEOTIDE SEQUENCE [LARGE SCALE GENOMIC DNA]</scope>
    <source>
        <strain evidence="4">R3-111a-1</strain>
    </source>
</reference>
<dbReference type="EMBL" id="GL385396">
    <property type="protein sequence ID" value="EJT79926.1"/>
    <property type="molecule type" value="Genomic_DNA"/>
</dbReference>
<feature type="chain" id="PRO_5015094501" description="Secreted protein" evidence="1">
    <location>
        <begin position="17"/>
        <end position="74"/>
    </location>
</feature>
<dbReference type="RefSeq" id="XP_009221071.1">
    <property type="nucleotide sequence ID" value="XM_009222807.1"/>
</dbReference>
<protein>
    <recommendedName>
        <fullName evidence="5">Secreted protein</fullName>
    </recommendedName>
</protein>
<evidence type="ECO:0000313" key="4">
    <source>
        <dbReference type="Proteomes" id="UP000006039"/>
    </source>
</evidence>
<name>J3NUQ2_GAET3</name>
<evidence type="ECO:0000313" key="2">
    <source>
        <dbReference type="EMBL" id="EJT79926.1"/>
    </source>
</evidence>
<dbReference type="VEuPathDB" id="FungiDB:GGTG_05008"/>
<accession>J3NUQ2</accession>
<organism evidence="2">
    <name type="scientific">Gaeumannomyces tritici (strain R3-111a-1)</name>
    <name type="common">Wheat and barley take-all root rot fungus</name>
    <name type="synonym">Gaeumannomyces graminis var. tritici</name>
    <dbReference type="NCBI Taxonomy" id="644352"/>
    <lineage>
        <taxon>Eukaryota</taxon>
        <taxon>Fungi</taxon>
        <taxon>Dikarya</taxon>
        <taxon>Ascomycota</taxon>
        <taxon>Pezizomycotina</taxon>
        <taxon>Sordariomycetes</taxon>
        <taxon>Sordariomycetidae</taxon>
        <taxon>Magnaporthales</taxon>
        <taxon>Magnaporthaceae</taxon>
        <taxon>Gaeumannomyces</taxon>
    </lineage>
</organism>
<gene>
    <name evidence="3" type="primary">20345466</name>
    <name evidence="2" type="ORF">GGTG_05008</name>
</gene>
<reference evidence="3" key="5">
    <citation type="submission" date="2018-04" db="UniProtKB">
        <authorList>
            <consortium name="EnsemblFungi"/>
        </authorList>
    </citation>
    <scope>IDENTIFICATION</scope>
    <source>
        <strain evidence="3">R3-111a-1</strain>
    </source>
</reference>
<feature type="signal peptide" evidence="1">
    <location>
        <begin position="1"/>
        <end position="16"/>
    </location>
</feature>
<dbReference type="EnsemblFungi" id="EJT79926">
    <property type="protein sequence ID" value="EJT79926"/>
    <property type="gene ID" value="GGTG_05008"/>
</dbReference>
<reference evidence="2" key="2">
    <citation type="submission" date="2010-07" db="EMBL/GenBank/DDBJ databases">
        <authorList>
            <consortium name="The Broad Institute Genome Sequencing Platform"/>
            <consortium name="Broad Institute Genome Sequencing Center for Infectious Disease"/>
            <person name="Ma L.-J."/>
            <person name="Dead R."/>
            <person name="Young S."/>
            <person name="Zeng Q."/>
            <person name="Koehrsen M."/>
            <person name="Alvarado L."/>
            <person name="Berlin A."/>
            <person name="Chapman S.B."/>
            <person name="Chen Z."/>
            <person name="Freedman E."/>
            <person name="Gellesch M."/>
            <person name="Goldberg J."/>
            <person name="Griggs A."/>
            <person name="Gujja S."/>
            <person name="Heilman E.R."/>
            <person name="Heiman D."/>
            <person name="Hepburn T."/>
            <person name="Howarth C."/>
            <person name="Jen D."/>
            <person name="Larson L."/>
            <person name="Mehta T."/>
            <person name="Neiman D."/>
            <person name="Pearson M."/>
            <person name="Roberts A."/>
            <person name="Saif S."/>
            <person name="Shea T."/>
            <person name="Shenoy N."/>
            <person name="Sisk P."/>
            <person name="Stolte C."/>
            <person name="Sykes S."/>
            <person name="Walk T."/>
            <person name="White J."/>
            <person name="Yandava C."/>
            <person name="Haas B."/>
            <person name="Nusbaum C."/>
            <person name="Birren B."/>
        </authorList>
    </citation>
    <scope>NUCLEOTIDE SEQUENCE</scope>
    <source>
        <strain evidence="2">R3-111a-1</strain>
    </source>
</reference>
<evidence type="ECO:0000313" key="3">
    <source>
        <dbReference type="EnsemblFungi" id="EJT79926"/>
    </source>
</evidence>
<keyword evidence="4" id="KW-1185">Reference proteome</keyword>
<dbReference type="Proteomes" id="UP000006039">
    <property type="component" value="Unassembled WGS sequence"/>
</dbReference>
<evidence type="ECO:0008006" key="5">
    <source>
        <dbReference type="Google" id="ProtNLM"/>
    </source>
</evidence>
<dbReference type="AlphaFoldDB" id="J3NUQ2"/>
<evidence type="ECO:0000256" key="1">
    <source>
        <dbReference type="SAM" id="SignalP"/>
    </source>
</evidence>
<dbReference type="HOGENOM" id="CLU_2687959_0_0_1"/>
<proteinExistence type="predicted"/>
<sequence length="74" mass="8062">MSAASLRLLVLTLVLREPLIPHTLPDIVRSLTAGRLVRYISPREVGMSRPCPSLANGWLPARSSRSTPALGESR</sequence>
<reference evidence="3" key="4">
    <citation type="journal article" date="2015" name="G3 (Bethesda)">
        <title>Genome sequences of three phytopathogenic species of the Magnaporthaceae family of fungi.</title>
        <authorList>
            <person name="Okagaki L.H."/>
            <person name="Nunes C.C."/>
            <person name="Sailsbery J."/>
            <person name="Clay B."/>
            <person name="Brown D."/>
            <person name="John T."/>
            <person name="Oh Y."/>
            <person name="Young N."/>
            <person name="Fitzgerald M."/>
            <person name="Haas B.J."/>
            <person name="Zeng Q."/>
            <person name="Young S."/>
            <person name="Adiconis X."/>
            <person name="Fan L."/>
            <person name="Levin J.Z."/>
            <person name="Mitchell T.K."/>
            <person name="Okubara P.A."/>
            <person name="Farman M.L."/>
            <person name="Kohn L.M."/>
            <person name="Birren B."/>
            <person name="Ma L.-J."/>
            <person name="Dean R.A."/>
        </authorList>
    </citation>
    <scope>NUCLEOTIDE SEQUENCE</scope>
    <source>
        <strain evidence="3">R3-111a-1</strain>
    </source>
</reference>
<reference evidence="2" key="3">
    <citation type="submission" date="2010-09" db="EMBL/GenBank/DDBJ databases">
        <title>Annotation of Gaeumannomyces graminis var. tritici R3-111a-1.</title>
        <authorList>
            <consortium name="The Broad Institute Genome Sequencing Platform"/>
            <person name="Ma L.-J."/>
            <person name="Dead R."/>
            <person name="Young S.K."/>
            <person name="Zeng Q."/>
            <person name="Gargeya S."/>
            <person name="Fitzgerald M."/>
            <person name="Haas B."/>
            <person name="Abouelleil A."/>
            <person name="Alvarado L."/>
            <person name="Arachchi H.M."/>
            <person name="Berlin A."/>
            <person name="Brown A."/>
            <person name="Chapman S.B."/>
            <person name="Chen Z."/>
            <person name="Dunbar C."/>
            <person name="Freedman E."/>
            <person name="Gearin G."/>
            <person name="Gellesch M."/>
            <person name="Goldberg J."/>
            <person name="Griggs A."/>
            <person name="Gujja S."/>
            <person name="Heiman D."/>
            <person name="Howarth C."/>
            <person name="Larson L."/>
            <person name="Lui A."/>
            <person name="MacDonald P.J.P."/>
            <person name="Mehta T."/>
            <person name="Montmayeur A."/>
            <person name="Murphy C."/>
            <person name="Neiman D."/>
            <person name="Pearson M."/>
            <person name="Priest M."/>
            <person name="Roberts A."/>
            <person name="Saif S."/>
            <person name="Shea T."/>
            <person name="Shenoy N."/>
            <person name="Sisk P."/>
            <person name="Stolte C."/>
            <person name="Sykes S."/>
            <person name="Yandava C."/>
            <person name="Wortman J."/>
            <person name="Nusbaum C."/>
            <person name="Birren B."/>
        </authorList>
    </citation>
    <scope>NUCLEOTIDE SEQUENCE</scope>
    <source>
        <strain evidence="2">R3-111a-1</strain>
    </source>
</reference>
<keyword evidence="1" id="KW-0732">Signal</keyword>